<dbReference type="EMBL" id="PGGS01000021">
    <property type="protein sequence ID" value="PNH11805.1"/>
    <property type="molecule type" value="Genomic_DNA"/>
</dbReference>
<accession>A0A2J8AH12</accession>
<organism evidence="2 3">
    <name type="scientific">Tetrabaena socialis</name>
    <dbReference type="NCBI Taxonomy" id="47790"/>
    <lineage>
        <taxon>Eukaryota</taxon>
        <taxon>Viridiplantae</taxon>
        <taxon>Chlorophyta</taxon>
        <taxon>core chlorophytes</taxon>
        <taxon>Chlorophyceae</taxon>
        <taxon>CS clade</taxon>
        <taxon>Chlamydomonadales</taxon>
        <taxon>Tetrabaenaceae</taxon>
        <taxon>Tetrabaena</taxon>
    </lineage>
</organism>
<dbReference type="Proteomes" id="UP000236333">
    <property type="component" value="Unassembled WGS sequence"/>
</dbReference>
<name>A0A2J8AH12_9CHLO</name>
<evidence type="ECO:0000256" key="1">
    <source>
        <dbReference type="SAM" id="MobiDB-lite"/>
    </source>
</evidence>
<evidence type="ECO:0000313" key="2">
    <source>
        <dbReference type="EMBL" id="PNH11805.1"/>
    </source>
</evidence>
<dbReference type="AlphaFoldDB" id="A0A2J8AH12"/>
<comment type="caution">
    <text evidence="2">The sequence shown here is derived from an EMBL/GenBank/DDBJ whole genome shotgun (WGS) entry which is preliminary data.</text>
</comment>
<proteinExistence type="predicted"/>
<keyword evidence="3" id="KW-1185">Reference proteome</keyword>
<protein>
    <submittedName>
        <fullName evidence="2">Uncharacterized protein</fullName>
    </submittedName>
</protein>
<evidence type="ECO:0000313" key="3">
    <source>
        <dbReference type="Proteomes" id="UP000236333"/>
    </source>
</evidence>
<gene>
    <name evidence="2" type="ORF">TSOC_001292</name>
</gene>
<feature type="region of interest" description="Disordered" evidence="1">
    <location>
        <begin position="56"/>
        <end position="102"/>
    </location>
</feature>
<reference evidence="2 3" key="1">
    <citation type="journal article" date="2017" name="Mol. Biol. Evol.">
        <title>The 4-celled Tetrabaena socialis nuclear genome reveals the essential components for genetic control of cell number at the origin of multicellularity in the volvocine lineage.</title>
        <authorList>
            <person name="Featherston J."/>
            <person name="Arakaki Y."/>
            <person name="Hanschen E.R."/>
            <person name="Ferris P.J."/>
            <person name="Michod R.E."/>
            <person name="Olson B.J.S.C."/>
            <person name="Nozaki H."/>
            <person name="Durand P.M."/>
        </authorList>
    </citation>
    <scope>NUCLEOTIDE SEQUENCE [LARGE SCALE GENOMIC DNA]</scope>
    <source>
        <strain evidence="2 3">NIES-571</strain>
    </source>
</reference>
<sequence length="102" mass="10493">MVYPRDCHGSPATASAPHAASSRLLKLHNGSSIGSGMAASSLLDCAVAGVHSSPLPRAGAGWRVTPPAATSHATRIHRASHPYADRGGDGDVGWRKRMTGLN</sequence>
<feature type="compositionally biased region" description="Basic and acidic residues" evidence="1">
    <location>
        <begin position="83"/>
        <end position="94"/>
    </location>
</feature>